<dbReference type="SUPFAM" id="SSF54593">
    <property type="entry name" value="Glyoxalase/Bleomycin resistance protein/Dihydroxybiphenyl dioxygenase"/>
    <property type="match status" value="1"/>
</dbReference>
<protein>
    <submittedName>
        <fullName evidence="2">VOC family protein</fullName>
    </submittedName>
</protein>
<dbReference type="Pfam" id="PF00903">
    <property type="entry name" value="Glyoxalase"/>
    <property type="match status" value="1"/>
</dbReference>
<dbReference type="Gene3D" id="3.10.180.10">
    <property type="entry name" value="2,3-Dihydroxybiphenyl 1,2-Dioxygenase, domain 1"/>
    <property type="match status" value="1"/>
</dbReference>
<gene>
    <name evidence="2" type="ORF">GCM10020369_62920</name>
</gene>
<dbReference type="Proteomes" id="UP001501676">
    <property type="component" value="Unassembled WGS sequence"/>
</dbReference>
<comment type="caution">
    <text evidence="2">The sequence shown here is derived from an EMBL/GenBank/DDBJ whole genome shotgun (WGS) entry which is preliminary data.</text>
</comment>
<dbReference type="EMBL" id="BAAAYN010000044">
    <property type="protein sequence ID" value="GAA3394245.1"/>
    <property type="molecule type" value="Genomic_DNA"/>
</dbReference>
<name>A0ABP6T7N2_9ACTN</name>
<sequence>MSVFPIINCREIAPVREFYERVFGGELSYRFPEEGEPVYLTLQIGTGQVAIGRGTEPALYGETPLPATGHAVDLCLYVPDLDAAIEKAGGDGLVTPPADMPWGERVAYLRDPAGTMLLVIQEQG</sequence>
<organism evidence="2 3">
    <name type="scientific">Cryptosporangium minutisporangium</name>
    <dbReference type="NCBI Taxonomy" id="113569"/>
    <lineage>
        <taxon>Bacteria</taxon>
        <taxon>Bacillati</taxon>
        <taxon>Actinomycetota</taxon>
        <taxon>Actinomycetes</taxon>
        <taxon>Cryptosporangiales</taxon>
        <taxon>Cryptosporangiaceae</taxon>
        <taxon>Cryptosporangium</taxon>
    </lineage>
</organism>
<feature type="domain" description="VOC" evidence="1">
    <location>
        <begin position="1"/>
        <end position="122"/>
    </location>
</feature>
<evidence type="ECO:0000313" key="2">
    <source>
        <dbReference type="EMBL" id="GAA3394245.1"/>
    </source>
</evidence>
<dbReference type="PROSITE" id="PS51819">
    <property type="entry name" value="VOC"/>
    <property type="match status" value="1"/>
</dbReference>
<keyword evidence="3" id="KW-1185">Reference proteome</keyword>
<dbReference type="InterPro" id="IPR029068">
    <property type="entry name" value="Glyas_Bleomycin-R_OHBP_Dase"/>
</dbReference>
<proteinExistence type="predicted"/>
<evidence type="ECO:0000313" key="3">
    <source>
        <dbReference type="Proteomes" id="UP001501676"/>
    </source>
</evidence>
<evidence type="ECO:0000259" key="1">
    <source>
        <dbReference type="PROSITE" id="PS51819"/>
    </source>
</evidence>
<dbReference type="InterPro" id="IPR004360">
    <property type="entry name" value="Glyas_Fos-R_dOase_dom"/>
</dbReference>
<dbReference type="RefSeq" id="WP_345731870.1">
    <property type="nucleotide sequence ID" value="NZ_BAAAYN010000044.1"/>
</dbReference>
<accession>A0ABP6T7N2</accession>
<reference evidence="3" key="1">
    <citation type="journal article" date="2019" name="Int. J. Syst. Evol. Microbiol.">
        <title>The Global Catalogue of Microorganisms (GCM) 10K type strain sequencing project: providing services to taxonomists for standard genome sequencing and annotation.</title>
        <authorList>
            <consortium name="The Broad Institute Genomics Platform"/>
            <consortium name="The Broad Institute Genome Sequencing Center for Infectious Disease"/>
            <person name="Wu L."/>
            <person name="Ma J."/>
        </authorList>
    </citation>
    <scope>NUCLEOTIDE SEQUENCE [LARGE SCALE GENOMIC DNA]</scope>
    <source>
        <strain evidence="3">JCM 9458</strain>
    </source>
</reference>
<dbReference type="InterPro" id="IPR037523">
    <property type="entry name" value="VOC_core"/>
</dbReference>